<protein>
    <submittedName>
        <fullName evidence="1">Uncharacterized protein</fullName>
    </submittedName>
</protein>
<reference evidence="1" key="1">
    <citation type="submission" date="2020-11" db="EMBL/GenBank/DDBJ databases">
        <authorList>
            <person name="Davenport K.M."/>
            <person name="Bickhart D.M."/>
            <person name="Smith T.P.L."/>
            <person name="Murdoch B.M."/>
            <person name="Rosen B.D."/>
        </authorList>
    </citation>
    <scope>NUCLEOTIDE SEQUENCE [LARGE SCALE GENOMIC DNA]</scope>
    <source>
        <strain evidence="1">OAR_USU_Benz2616</strain>
    </source>
</reference>
<name>A0AC11DYX2_SHEEP</name>
<reference evidence="1" key="2">
    <citation type="submission" date="2025-08" db="UniProtKB">
        <authorList>
            <consortium name="Ensembl"/>
        </authorList>
    </citation>
    <scope>IDENTIFICATION</scope>
</reference>
<sequence>WLDLLAVQGTLKSLLQYHSSKASILQCSAFFTVQLSHPYMTTGKTIALTRWTFVGKVMLLNILSRLVITFPSKE</sequence>
<accession>A0AC11DYX2</accession>
<reference evidence="1" key="3">
    <citation type="submission" date="2025-09" db="UniProtKB">
        <authorList>
            <consortium name="Ensembl"/>
        </authorList>
    </citation>
    <scope>IDENTIFICATION</scope>
</reference>
<evidence type="ECO:0000313" key="1">
    <source>
        <dbReference type="Ensembl" id="ENSOARP00020052718.1"/>
    </source>
</evidence>
<proteinExistence type="predicted"/>
<dbReference type="Ensembl" id="ENSOART00020079257.1">
    <property type="protein sequence ID" value="ENSOARP00020052718.1"/>
    <property type="gene ID" value="ENSOARG00020035819.1"/>
</dbReference>
<organism evidence="1">
    <name type="scientific">Ovis aries</name>
    <name type="common">Sheep</name>
    <dbReference type="NCBI Taxonomy" id="9940"/>
    <lineage>
        <taxon>Eukaryota</taxon>
        <taxon>Metazoa</taxon>
        <taxon>Chordata</taxon>
        <taxon>Craniata</taxon>
        <taxon>Vertebrata</taxon>
        <taxon>Euteleostomi</taxon>
        <taxon>Mammalia</taxon>
        <taxon>Eutheria</taxon>
        <taxon>Laurasiatheria</taxon>
        <taxon>Artiodactyla</taxon>
        <taxon>Ruminantia</taxon>
        <taxon>Pecora</taxon>
        <taxon>Bovidae</taxon>
        <taxon>Caprinae</taxon>
        <taxon>Ovis</taxon>
    </lineage>
</organism>